<sequence length="126" mass="14848">MNEKELEMTLKLDPDKRYRYFIKKVVDYEEVWSLCNDEGWVTSEDETGILQLHFWATKEHANHCAMKQWKDTSPESISLDDFIENWLPGMLEDGVGISIFFNNRDSVSKPIPLVLEDIEEELQNYS</sequence>
<dbReference type="Pfam" id="PF11042">
    <property type="entry name" value="DUF2750"/>
    <property type="match status" value="1"/>
</dbReference>
<evidence type="ECO:0000313" key="1">
    <source>
        <dbReference type="EMBL" id="MCY8120157.1"/>
    </source>
</evidence>
<proteinExistence type="predicted"/>
<reference evidence="1" key="1">
    <citation type="submission" date="2022-02" db="EMBL/GenBank/DDBJ databases">
        <title>Crop Bioprotection Bacillus Genome Sequencing.</title>
        <authorList>
            <person name="Dunlap C."/>
        </authorList>
    </citation>
    <scope>NUCLEOTIDE SEQUENCE</scope>
    <source>
        <strain evidence="1">M18B4</strain>
    </source>
</reference>
<name>A0A9Q4DM40_BACSC</name>
<dbReference type="EMBL" id="JALANJ010000007">
    <property type="protein sequence ID" value="MCY8120157.1"/>
    <property type="molecule type" value="Genomic_DNA"/>
</dbReference>
<gene>
    <name evidence="1" type="ORF">MOC45_05985</name>
</gene>
<accession>A0A9Q4DM40</accession>
<dbReference type="RefSeq" id="WP_187953043.1">
    <property type="nucleotide sequence ID" value="NZ_JACJGE010000002.1"/>
</dbReference>
<evidence type="ECO:0000313" key="2">
    <source>
        <dbReference type="Proteomes" id="UP001070352"/>
    </source>
</evidence>
<dbReference type="InterPro" id="IPR021284">
    <property type="entry name" value="DUF2750"/>
</dbReference>
<dbReference type="AlphaFoldDB" id="A0A9Q4DM40"/>
<protein>
    <submittedName>
        <fullName evidence="1">DUF2750 domain-containing protein</fullName>
    </submittedName>
</protein>
<dbReference type="Proteomes" id="UP001070352">
    <property type="component" value="Unassembled WGS sequence"/>
</dbReference>
<organism evidence="1 2">
    <name type="scientific">Bacillus spizizenii</name>
    <name type="common">Bacillus subtilis subsp. spizizenii</name>
    <dbReference type="NCBI Taxonomy" id="96241"/>
    <lineage>
        <taxon>Bacteria</taxon>
        <taxon>Bacillati</taxon>
        <taxon>Bacillota</taxon>
        <taxon>Bacilli</taxon>
        <taxon>Bacillales</taxon>
        <taxon>Bacillaceae</taxon>
        <taxon>Bacillus</taxon>
    </lineage>
</organism>
<comment type="caution">
    <text evidence="1">The sequence shown here is derived from an EMBL/GenBank/DDBJ whole genome shotgun (WGS) entry which is preliminary data.</text>
</comment>